<evidence type="ECO:0000313" key="11">
    <source>
        <dbReference type="EMBL" id="KAG0501858.1"/>
    </source>
</evidence>
<feature type="compositionally biased region" description="Low complexity" evidence="8">
    <location>
        <begin position="139"/>
        <end position="154"/>
    </location>
</feature>
<keyword evidence="3" id="KW-0050">Antiport</keyword>
<dbReference type="Gene3D" id="1.20.1420.30">
    <property type="entry name" value="NCX, central ion-binding region"/>
    <property type="match status" value="1"/>
</dbReference>
<dbReference type="InterPro" id="IPR004837">
    <property type="entry name" value="NaCa_Exmemb"/>
</dbReference>
<accession>A0A835SDP8</accession>
<evidence type="ECO:0000256" key="2">
    <source>
        <dbReference type="ARBA" id="ARBA00022448"/>
    </source>
</evidence>
<evidence type="ECO:0000256" key="6">
    <source>
        <dbReference type="ARBA" id="ARBA00023065"/>
    </source>
</evidence>
<gene>
    <name evidence="11" type="ORF">HPP92_001930</name>
</gene>
<dbReference type="EMBL" id="JADCNM010000001">
    <property type="protein sequence ID" value="KAG0501858.1"/>
    <property type="molecule type" value="Genomic_DNA"/>
</dbReference>
<evidence type="ECO:0000256" key="8">
    <source>
        <dbReference type="SAM" id="MobiDB-lite"/>
    </source>
</evidence>
<evidence type="ECO:0000313" key="12">
    <source>
        <dbReference type="Proteomes" id="UP000639772"/>
    </source>
</evidence>
<comment type="subcellular location">
    <subcellularLocation>
        <location evidence="1">Endomembrane system</location>
        <topology evidence="1">Multi-pass membrane protein</topology>
    </subcellularLocation>
</comment>
<feature type="transmembrane region" description="Helical" evidence="9">
    <location>
        <begin position="268"/>
        <end position="290"/>
    </location>
</feature>
<dbReference type="InterPro" id="IPR004713">
    <property type="entry name" value="CaH_exchang"/>
</dbReference>
<evidence type="ECO:0000259" key="10">
    <source>
        <dbReference type="Pfam" id="PF01699"/>
    </source>
</evidence>
<evidence type="ECO:0000256" key="4">
    <source>
        <dbReference type="ARBA" id="ARBA00022692"/>
    </source>
</evidence>
<evidence type="ECO:0000256" key="9">
    <source>
        <dbReference type="SAM" id="Phobius"/>
    </source>
</evidence>
<keyword evidence="5 9" id="KW-1133">Transmembrane helix</keyword>
<sequence length="402" mass="42905">MSETPPPFRKRPDVTSATAALLLSGGGYPLPLFLVPPARCLFPDGNYSEDGTSKVDDSNTSAVVVGISRLHVNGIDIPEAVSTSCNAASNVVVCKCGMPLCICEPPHQIQCPHSASSNQSNPRSKKPSPSQQTAESISRKASSSSNNKPSSFLSMGQAGNDNMDKPKADYDVSGEAAVFNQTEIAFILMDHGASVERKNAQAGNVGVKMNMGSIEKMDPELDGETLDDSPLGVRKMHTFEHIGSLAAVAQSYGSGRGRNRLWMSIYTVIFKAKINMLLPFGPLAIILHYLTEKHGWVFFFSLVGITPLAERLGYATEQLACYTGPTVGGLLNATFGNATEMIISVYALRNGMVRVVQQSLLGSILSNMLLVLGCAFFCGGIVHSAKEQVFNKAAAVVNSGYF</sequence>
<dbReference type="GO" id="GO:0009705">
    <property type="term" value="C:plant-type vacuole membrane"/>
    <property type="evidence" value="ECO:0007669"/>
    <property type="project" value="TreeGrafter"/>
</dbReference>
<dbReference type="GO" id="GO:0006874">
    <property type="term" value="P:intracellular calcium ion homeostasis"/>
    <property type="evidence" value="ECO:0007669"/>
    <property type="project" value="TreeGrafter"/>
</dbReference>
<feature type="transmembrane region" description="Helical" evidence="9">
    <location>
        <begin position="326"/>
        <end position="348"/>
    </location>
</feature>
<evidence type="ECO:0000256" key="3">
    <source>
        <dbReference type="ARBA" id="ARBA00022449"/>
    </source>
</evidence>
<feature type="domain" description="Sodium/calcium exchanger membrane region" evidence="10">
    <location>
        <begin position="296"/>
        <end position="392"/>
    </location>
</feature>
<dbReference type="Proteomes" id="UP000639772">
    <property type="component" value="Chromosome 1"/>
</dbReference>
<evidence type="ECO:0000256" key="7">
    <source>
        <dbReference type="ARBA" id="ARBA00023136"/>
    </source>
</evidence>
<dbReference type="Pfam" id="PF01699">
    <property type="entry name" value="Na_Ca_ex"/>
    <property type="match status" value="1"/>
</dbReference>
<dbReference type="GO" id="GO:0012505">
    <property type="term" value="C:endomembrane system"/>
    <property type="evidence" value="ECO:0007669"/>
    <property type="project" value="UniProtKB-SubCell"/>
</dbReference>
<dbReference type="InterPro" id="IPR044880">
    <property type="entry name" value="NCX_ion-bd_dom_sf"/>
</dbReference>
<feature type="transmembrane region" description="Helical" evidence="9">
    <location>
        <begin position="360"/>
        <end position="382"/>
    </location>
</feature>
<feature type="compositionally biased region" description="Polar residues" evidence="8">
    <location>
        <begin position="112"/>
        <end position="135"/>
    </location>
</feature>
<protein>
    <recommendedName>
        <fullName evidence="10">Sodium/calcium exchanger membrane region domain-containing protein</fullName>
    </recommendedName>
</protein>
<dbReference type="GO" id="GO:0015369">
    <property type="term" value="F:calcium:proton antiporter activity"/>
    <property type="evidence" value="ECO:0007669"/>
    <property type="project" value="UniProtKB-ARBA"/>
</dbReference>
<evidence type="ECO:0000256" key="1">
    <source>
        <dbReference type="ARBA" id="ARBA00004127"/>
    </source>
</evidence>
<dbReference type="PANTHER" id="PTHR31503">
    <property type="entry name" value="VACUOLAR CALCIUM ION TRANSPORTER"/>
    <property type="match status" value="1"/>
</dbReference>
<name>A0A835SDP8_VANPL</name>
<organism evidence="11 12">
    <name type="scientific">Vanilla planifolia</name>
    <name type="common">Vanilla</name>
    <dbReference type="NCBI Taxonomy" id="51239"/>
    <lineage>
        <taxon>Eukaryota</taxon>
        <taxon>Viridiplantae</taxon>
        <taxon>Streptophyta</taxon>
        <taxon>Embryophyta</taxon>
        <taxon>Tracheophyta</taxon>
        <taxon>Spermatophyta</taxon>
        <taxon>Magnoliopsida</taxon>
        <taxon>Liliopsida</taxon>
        <taxon>Asparagales</taxon>
        <taxon>Orchidaceae</taxon>
        <taxon>Vanilloideae</taxon>
        <taxon>Vanilleae</taxon>
        <taxon>Vanilla</taxon>
    </lineage>
</organism>
<keyword evidence="7 9" id="KW-0472">Membrane</keyword>
<feature type="region of interest" description="Disordered" evidence="8">
    <location>
        <begin position="112"/>
        <end position="169"/>
    </location>
</feature>
<dbReference type="OrthoDB" id="1699231at2759"/>
<feature type="transmembrane region" description="Helical" evidence="9">
    <location>
        <begin position="296"/>
        <end position="314"/>
    </location>
</feature>
<reference evidence="11 12" key="1">
    <citation type="journal article" date="2020" name="Nat. Food">
        <title>A phased Vanilla planifolia genome enables genetic improvement of flavour and production.</title>
        <authorList>
            <person name="Hasing T."/>
            <person name="Tang H."/>
            <person name="Brym M."/>
            <person name="Khazi F."/>
            <person name="Huang T."/>
            <person name="Chambers A.H."/>
        </authorList>
    </citation>
    <scope>NUCLEOTIDE SEQUENCE [LARGE SCALE GENOMIC DNA]</scope>
    <source>
        <tissue evidence="11">Leaf</tissue>
    </source>
</reference>
<dbReference type="PANTHER" id="PTHR31503:SF22">
    <property type="entry name" value="VACUOLAR CALCIUM ION TRANSPORTER"/>
    <property type="match status" value="1"/>
</dbReference>
<evidence type="ECO:0000256" key="5">
    <source>
        <dbReference type="ARBA" id="ARBA00022989"/>
    </source>
</evidence>
<keyword evidence="4 9" id="KW-0812">Transmembrane</keyword>
<keyword evidence="2" id="KW-0813">Transport</keyword>
<keyword evidence="6" id="KW-0406">Ion transport</keyword>
<dbReference type="AlphaFoldDB" id="A0A835SDP8"/>
<comment type="caution">
    <text evidence="11">The sequence shown here is derived from an EMBL/GenBank/DDBJ whole genome shotgun (WGS) entry which is preliminary data.</text>
</comment>
<proteinExistence type="predicted"/>